<comment type="caution">
    <text evidence="1">The sequence shown here is derived from an EMBL/GenBank/DDBJ whole genome shotgun (WGS) entry which is preliminary data.</text>
</comment>
<proteinExistence type="predicted"/>
<name>A0A1J4JMI6_9EUKA</name>
<accession>A0A1J4JMI6</accession>
<gene>
    <name evidence="1" type="ORF">TRFO_33034</name>
</gene>
<protein>
    <submittedName>
        <fullName evidence="1">Uncharacterized protein</fullName>
    </submittedName>
</protein>
<organism evidence="1 2">
    <name type="scientific">Tritrichomonas foetus</name>
    <dbReference type="NCBI Taxonomy" id="1144522"/>
    <lineage>
        <taxon>Eukaryota</taxon>
        <taxon>Metamonada</taxon>
        <taxon>Parabasalia</taxon>
        <taxon>Tritrichomonadida</taxon>
        <taxon>Tritrichomonadidae</taxon>
        <taxon>Tritrichomonas</taxon>
    </lineage>
</organism>
<dbReference type="EMBL" id="MLAK01000961">
    <property type="protein sequence ID" value="OHT00283.1"/>
    <property type="molecule type" value="Genomic_DNA"/>
</dbReference>
<dbReference type="GeneID" id="94843543"/>
<dbReference type="RefSeq" id="XP_068353419.1">
    <property type="nucleotide sequence ID" value="XM_068508839.1"/>
</dbReference>
<dbReference type="Proteomes" id="UP000179807">
    <property type="component" value="Unassembled WGS sequence"/>
</dbReference>
<evidence type="ECO:0000313" key="2">
    <source>
        <dbReference type="Proteomes" id="UP000179807"/>
    </source>
</evidence>
<sequence>MHAGISSNFASRCSFNSFDENLYHNTECDMKKKEESKIFNRKDDLLQNKTDNKNNKNECRPDFHKQENCDCREKKEDKKFSRNTLKYVFPLELRKFCTFENVAFLNSDCSEFHEESENEADYSMNSNDIESDLFDDNCGAVFYPECQSLVGAYLSSPILNWNEMNFFS</sequence>
<evidence type="ECO:0000313" key="1">
    <source>
        <dbReference type="EMBL" id="OHT00283.1"/>
    </source>
</evidence>
<dbReference type="VEuPathDB" id="TrichDB:TRFO_33034"/>
<keyword evidence="2" id="KW-1185">Reference proteome</keyword>
<dbReference type="AlphaFoldDB" id="A0A1J4JMI6"/>
<reference evidence="1" key="1">
    <citation type="submission" date="2016-10" db="EMBL/GenBank/DDBJ databases">
        <authorList>
            <person name="Benchimol M."/>
            <person name="Almeida L.G."/>
            <person name="Vasconcelos A.T."/>
            <person name="Perreira-Neves A."/>
            <person name="Rosa I.A."/>
            <person name="Tasca T."/>
            <person name="Bogo M.R."/>
            <person name="de Souza W."/>
        </authorList>
    </citation>
    <scope>NUCLEOTIDE SEQUENCE [LARGE SCALE GENOMIC DNA]</scope>
    <source>
        <strain evidence="1">K</strain>
    </source>
</reference>